<evidence type="ECO:0000313" key="2">
    <source>
        <dbReference type="Proteomes" id="UP000327013"/>
    </source>
</evidence>
<reference evidence="1 2" key="1">
    <citation type="submission" date="2019-06" db="EMBL/GenBank/DDBJ databases">
        <title>A chromosomal-level reference genome of Carpinus fangiana (Coryloideae, Betulaceae).</title>
        <authorList>
            <person name="Yang X."/>
            <person name="Wang Z."/>
            <person name="Zhang L."/>
            <person name="Hao G."/>
            <person name="Liu J."/>
            <person name="Yang Y."/>
        </authorList>
    </citation>
    <scope>NUCLEOTIDE SEQUENCE [LARGE SCALE GENOMIC DNA]</scope>
    <source>
        <strain evidence="1">Cfa_2016G</strain>
        <tissue evidence="1">Leaf</tissue>
    </source>
</reference>
<dbReference type="EMBL" id="CM017328">
    <property type="protein sequence ID" value="KAE8124461.1"/>
    <property type="molecule type" value="Genomic_DNA"/>
</dbReference>
<dbReference type="Proteomes" id="UP000327013">
    <property type="component" value="Chromosome 8"/>
</dbReference>
<protein>
    <submittedName>
        <fullName evidence="1">Uncharacterized protein</fullName>
    </submittedName>
</protein>
<gene>
    <name evidence="1" type="ORF">FH972_019344</name>
</gene>
<name>A0A5N6RSU3_9ROSI</name>
<organism evidence="1 2">
    <name type="scientific">Carpinus fangiana</name>
    <dbReference type="NCBI Taxonomy" id="176857"/>
    <lineage>
        <taxon>Eukaryota</taxon>
        <taxon>Viridiplantae</taxon>
        <taxon>Streptophyta</taxon>
        <taxon>Embryophyta</taxon>
        <taxon>Tracheophyta</taxon>
        <taxon>Spermatophyta</taxon>
        <taxon>Magnoliopsida</taxon>
        <taxon>eudicotyledons</taxon>
        <taxon>Gunneridae</taxon>
        <taxon>Pentapetalae</taxon>
        <taxon>rosids</taxon>
        <taxon>fabids</taxon>
        <taxon>Fagales</taxon>
        <taxon>Betulaceae</taxon>
        <taxon>Carpinus</taxon>
    </lineage>
</organism>
<dbReference type="OrthoDB" id="5514856at2759"/>
<proteinExistence type="predicted"/>
<evidence type="ECO:0000313" key="1">
    <source>
        <dbReference type="EMBL" id="KAE8124461.1"/>
    </source>
</evidence>
<accession>A0A5N6RSU3</accession>
<keyword evidence="2" id="KW-1185">Reference proteome</keyword>
<sequence length="175" mass="19904">MADSLVSVEKLKAFAQSQYYDEEKWALNLLVGSFSSLDLRNEKGTIVFFSHLLDWRIQGMGDEFINGNLMIWFPTGDGTGRWELLVVVEEWWRGIKVPTEGDHGVYRVNGDEFTSGNGWHGSHSHSLQTKTAMMLVLFSSEVSFHDHLLFCVMLGEIAACCRALRRNNCPDAELW</sequence>
<dbReference type="AlphaFoldDB" id="A0A5N6RSU3"/>